<dbReference type="PANTHER" id="PTHR43649:SF12">
    <property type="entry name" value="DIACETYLCHITOBIOSE BINDING PROTEIN DASA"/>
    <property type="match status" value="1"/>
</dbReference>
<dbReference type="AlphaFoldDB" id="A0A5C6CR47"/>
<dbReference type="Proteomes" id="UP000316304">
    <property type="component" value="Unassembled WGS sequence"/>
</dbReference>
<accession>A0A5C6CR47</accession>
<proteinExistence type="predicted"/>
<name>A0A5C6CR47_9BACT</name>
<dbReference type="PANTHER" id="PTHR43649">
    <property type="entry name" value="ARABINOSE-BINDING PROTEIN-RELATED"/>
    <property type="match status" value="1"/>
</dbReference>
<evidence type="ECO:0000313" key="2">
    <source>
        <dbReference type="Proteomes" id="UP000316304"/>
    </source>
</evidence>
<organism evidence="1 2">
    <name type="scientific">Novipirellula galeiformis</name>
    <dbReference type="NCBI Taxonomy" id="2528004"/>
    <lineage>
        <taxon>Bacteria</taxon>
        <taxon>Pseudomonadati</taxon>
        <taxon>Planctomycetota</taxon>
        <taxon>Planctomycetia</taxon>
        <taxon>Pirellulales</taxon>
        <taxon>Pirellulaceae</taxon>
        <taxon>Novipirellula</taxon>
    </lineage>
</organism>
<gene>
    <name evidence="1" type="ORF">Pla52o_07780</name>
</gene>
<comment type="caution">
    <text evidence="1">The sequence shown here is derived from an EMBL/GenBank/DDBJ whole genome shotgun (WGS) entry which is preliminary data.</text>
</comment>
<reference evidence="1 2" key="1">
    <citation type="submission" date="2019-02" db="EMBL/GenBank/DDBJ databases">
        <title>Deep-cultivation of Planctomycetes and their phenomic and genomic characterization uncovers novel biology.</title>
        <authorList>
            <person name="Wiegand S."/>
            <person name="Jogler M."/>
            <person name="Boedeker C."/>
            <person name="Pinto D."/>
            <person name="Vollmers J."/>
            <person name="Rivas-Marin E."/>
            <person name="Kohn T."/>
            <person name="Peeters S.H."/>
            <person name="Heuer A."/>
            <person name="Rast P."/>
            <person name="Oberbeckmann S."/>
            <person name="Bunk B."/>
            <person name="Jeske O."/>
            <person name="Meyerdierks A."/>
            <person name="Storesund J.E."/>
            <person name="Kallscheuer N."/>
            <person name="Luecker S."/>
            <person name="Lage O.M."/>
            <person name="Pohl T."/>
            <person name="Merkel B.J."/>
            <person name="Hornburger P."/>
            <person name="Mueller R.-W."/>
            <person name="Bruemmer F."/>
            <person name="Labrenz M."/>
            <person name="Spormann A.M."/>
            <person name="Op Den Camp H."/>
            <person name="Overmann J."/>
            <person name="Amann R."/>
            <person name="Jetten M.S.M."/>
            <person name="Mascher T."/>
            <person name="Medema M.H."/>
            <person name="Devos D.P."/>
            <person name="Kaster A.-K."/>
            <person name="Ovreas L."/>
            <person name="Rohde M."/>
            <person name="Galperin M.Y."/>
            <person name="Jogler C."/>
        </authorList>
    </citation>
    <scope>NUCLEOTIDE SEQUENCE [LARGE SCALE GENOMIC DNA]</scope>
    <source>
        <strain evidence="1 2">Pla52o</strain>
    </source>
</reference>
<dbReference type="InterPro" id="IPR050490">
    <property type="entry name" value="Bact_solute-bd_prot1"/>
</dbReference>
<dbReference type="EMBL" id="SJPT01000001">
    <property type="protein sequence ID" value="TWU26922.1"/>
    <property type="molecule type" value="Genomic_DNA"/>
</dbReference>
<evidence type="ECO:0000313" key="1">
    <source>
        <dbReference type="EMBL" id="TWU26922.1"/>
    </source>
</evidence>
<dbReference type="InterPro" id="IPR006311">
    <property type="entry name" value="TAT_signal"/>
</dbReference>
<keyword evidence="2" id="KW-1185">Reference proteome</keyword>
<dbReference type="PROSITE" id="PS51318">
    <property type="entry name" value="TAT"/>
    <property type="match status" value="1"/>
</dbReference>
<evidence type="ECO:0008006" key="3">
    <source>
        <dbReference type="Google" id="ProtNLM"/>
    </source>
</evidence>
<sequence length="463" mass="50786">MANPSDHYSKFNAVAESRHTLRLNRRQLLATATGATLTLAGCSRPSAEKPLTTKSRTDIPLRITMVGSDEEAEVISRSWSSIHEQPLTITTIQANRAGGDPGTNVAQGQADRLIDRLIEQTHQSDLVIYPLWAVPELVAAEAIIPISDEQFKEMETQTGDLYSAVRNGAARYAGEFFAMPLGANQPALLSTDEVPVMESWEDYDRWVADDLKGNANEPLAAGWAATMFLWRAASTLSQGWLFTRDDFQPTLNTEPYVDVLQQMAKTAARYSPKRQTPTQIWTSIQNGQQRGGIGFAATNNASDVEVNVSNLPGADDNKRIFLDPYSTLVSLSATCRQSAVSKRWMDWIAGGEGSDAIRRQVSGATSIRTPHQSELSSEPVRQSGYAAWLTERLQTPVTLPSLQLFDADAYYAALDTAIGKTIDGKLDAQAALDQVAQQWEVITTRIGRQKQLSAWGRAQGLRA</sequence>
<dbReference type="Gene3D" id="3.40.190.10">
    <property type="entry name" value="Periplasmic binding protein-like II"/>
    <property type="match status" value="1"/>
</dbReference>
<dbReference type="SUPFAM" id="SSF53850">
    <property type="entry name" value="Periplasmic binding protein-like II"/>
    <property type="match status" value="1"/>
</dbReference>
<protein>
    <recommendedName>
        <fullName evidence="3">Bacterial extracellular solute-binding protein</fullName>
    </recommendedName>
</protein>